<gene>
    <name evidence="1" type="ORF">SAMN05660742_10220</name>
</gene>
<dbReference type="Proteomes" id="UP000199662">
    <property type="component" value="Unassembled WGS sequence"/>
</dbReference>
<sequence length="166" mass="18703">MSMEVKIVNTALHNVSSNKTVGKKQTENAQTTSTEMLNEDDQMMYDELEHAGVDLVKTPLSWQKQHVKSLAFPPFTAPAAVKRTWVAKMDQLSADQKKQIQHDSSTLWLNALRTNQSLETDVQKTGFSYDEFMTKMIHNAEKVSHTLSDAGSTIGFLREFQKALQA</sequence>
<evidence type="ECO:0000313" key="1">
    <source>
        <dbReference type="EMBL" id="SEI94436.1"/>
    </source>
</evidence>
<organism evidence="1 2">
    <name type="scientific">Propionispira arboris</name>
    <dbReference type="NCBI Taxonomy" id="84035"/>
    <lineage>
        <taxon>Bacteria</taxon>
        <taxon>Bacillati</taxon>
        <taxon>Bacillota</taxon>
        <taxon>Negativicutes</taxon>
        <taxon>Selenomonadales</taxon>
        <taxon>Selenomonadaceae</taxon>
        <taxon>Propionispira</taxon>
    </lineage>
</organism>
<proteinExistence type="predicted"/>
<protein>
    <submittedName>
        <fullName evidence="1">Uncharacterized protein</fullName>
    </submittedName>
</protein>
<reference evidence="1 2" key="1">
    <citation type="submission" date="2016-10" db="EMBL/GenBank/DDBJ databases">
        <authorList>
            <person name="de Groot N.N."/>
        </authorList>
    </citation>
    <scope>NUCLEOTIDE SEQUENCE [LARGE SCALE GENOMIC DNA]</scope>
    <source>
        <strain evidence="1 2">DSM 2179</strain>
    </source>
</reference>
<evidence type="ECO:0000313" key="2">
    <source>
        <dbReference type="Proteomes" id="UP000199662"/>
    </source>
</evidence>
<name>A0A1H6URV3_9FIRM</name>
<accession>A0A1H6URV3</accession>
<keyword evidence="2" id="KW-1185">Reference proteome</keyword>
<dbReference type="EMBL" id="FNZK01000002">
    <property type="protein sequence ID" value="SEI94436.1"/>
    <property type="molecule type" value="Genomic_DNA"/>
</dbReference>
<dbReference type="AlphaFoldDB" id="A0A1H6URV3"/>
<dbReference type="RefSeq" id="WP_091828757.1">
    <property type="nucleotide sequence ID" value="NZ_FNZK01000002.1"/>
</dbReference>